<dbReference type="Proteomes" id="UP000626109">
    <property type="component" value="Unassembled WGS sequence"/>
</dbReference>
<evidence type="ECO:0000313" key="1">
    <source>
        <dbReference type="EMBL" id="CAE8643363.1"/>
    </source>
</evidence>
<dbReference type="EMBL" id="CAJNNW010036708">
    <property type="protein sequence ID" value="CAE8736920.1"/>
    <property type="molecule type" value="Genomic_DNA"/>
</dbReference>
<dbReference type="EMBL" id="CAJNNV010033342">
    <property type="protein sequence ID" value="CAE8643363.1"/>
    <property type="molecule type" value="Genomic_DNA"/>
</dbReference>
<evidence type="ECO:0008006" key="4">
    <source>
        <dbReference type="Google" id="ProtNLM"/>
    </source>
</evidence>
<accession>A0A813I145</accession>
<proteinExistence type="predicted"/>
<sequence>DKGICARACSQVQECTHWSFGEQDGVTKCFLRKSDGGREEADGFSAAPKACAPPAIPDAWLAMSVAETEAMKACDAGKSEQCPDMARAMTTWRYAIAALKRASDGVLDAGTFQYVTQVESDTNAFVAQMSEENFPVVTNNNRQVFNALRGWMDGQPKAEVDAADQSLPMPLRGSLCGATSCYE</sequence>
<evidence type="ECO:0000313" key="2">
    <source>
        <dbReference type="EMBL" id="CAE8736920.1"/>
    </source>
</evidence>
<gene>
    <name evidence="1" type="ORF">PGLA1383_LOCUS57709</name>
    <name evidence="2" type="ORF">PGLA2088_LOCUS48534</name>
</gene>
<dbReference type="OrthoDB" id="406360at2759"/>
<keyword evidence="3" id="KW-1185">Reference proteome</keyword>
<organism evidence="1 3">
    <name type="scientific">Polarella glacialis</name>
    <name type="common">Dinoflagellate</name>
    <dbReference type="NCBI Taxonomy" id="89957"/>
    <lineage>
        <taxon>Eukaryota</taxon>
        <taxon>Sar</taxon>
        <taxon>Alveolata</taxon>
        <taxon>Dinophyceae</taxon>
        <taxon>Suessiales</taxon>
        <taxon>Suessiaceae</taxon>
        <taxon>Polarella</taxon>
    </lineage>
</organism>
<feature type="non-terminal residue" evidence="1">
    <location>
        <position position="1"/>
    </location>
</feature>
<protein>
    <recommendedName>
        <fullName evidence="4">Apple domain-containing protein</fullName>
    </recommendedName>
</protein>
<dbReference type="Proteomes" id="UP000654075">
    <property type="component" value="Unassembled WGS sequence"/>
</dbReference>
<dbReference type="Gene3D" id="3.50.4.10">
    <property type="entry name" value="Hepatocyte Growth Factor"/>
    <property type="match status" value="1"/>
</dbReference>
<comment type="caution">
    <text evidence="1">The sequence shown here is derived from an EMBL/GenBank/DDBJ whole genome shotgun (WGS) entry which is preliminary data.</text>
</comment>
<reference evidence="1" key="1">
    <citation type="submission" date="2021-02" db="EMBL/GenBank/DDBJ databases">
        <authorList>
            <person name="Dougan E. K."/>
            <person name="Rhodes N."/>
            <person name="Thang M."/>
            <person name="Chan C."/>
        </authorList>
    </citation>
    <scope>NUCLEOTIDE SEQUENCE</scope>
</reference>
<dbReference type="AlphaFoldDB" id="A0A813I145"/>
<name>A0A813I145_POLGL</name>
<evidence type="ECO:0000313" key="3">
    <source>
        <dbReference type="Proteomes" id="UP000654075"/>
    </source>
</evidence>